<gene>
    <name evidence="2" type="ORF">ARMOST_04123</name>
</gene>
<organism evidence="2 3">
    <name type="scientific">Armillaria ostoyae</name>
    <name type="common">Armillaria root rot fungus</name>
    <dbReference type="NCBI Taxonomy" id="47428"/>
    <lineage>
        <taxon>Eukaryota</taxon>
        <taxon>Fungi</taxon>
        <taxon>Dikarya</taxon>
        <taxon>Basidiomycota</taxon>
        <taxon>Agaricomycotina</taxon>
        <taxon>Agaricomycetes</taxon>
        <taxon>Agaricomycetidae</taxon>
        <taxon>Agaricales</taxon>
        <taxon>Marasmiineae</taxon>
        <taxon>Physalacriaceae</taxon>
        <taxon>Armillaria</taxon>
    </lineage>
</organism>
<dbReference type="Proteomes" id="UP000219338">
    <property type="component" value="Unassembled WGS sequence"/>
</dbReference>
<keyword evidence="3" id="KW-1185">Reference proteome</keyword>
<evidence type="ECO:0000313" key="2">
    <source>
        <dbReference type="EMBL" id="SJL00809.1"/>
    </source>
</evidence>
<proteinExistence type="predicted"/>
<name>A0A284QWK6_ARMOS</name>
<evidence type="ECO:0000256" key="1">
    <source>
        <dbReference type="SAM" id="MobiDB-lite"/>
    </source>
</evidence>
<accession>A0A284QWK6</accession>
<feature type="region of interest" description="Disordered" evidence="1">
    <location>
        <begin position="1"/>
        <end position="26"/>
    </location>
</feature>
<protein>
    <submittedName>
        <fullName evidence="2">Uncharacterized protein</fullName>
    </submittedName>
</protein>
<sequence>MSLEQYLETEKQWGNTVPGVSPQKTP</sequence>
<dbReference type="EMBL" id="FUEG01000002">
    <property type="protein sequence ID" value="SJL00809.1"/>
    <property type="molecule type" value="Genomic_DNA"/>
</dbReference>
<dbReference type="AlphaFoldDB" id="A0A284QWK6"/>
<evidence type="ECO:0000313" key="3">
    <source>
        <dbReference type="Proteomes" id="UP000219338"/>
    </source>
</evidence>
<reference evidence="3" key="1">
    <citation type="journal article" date="2017" name="Nat. Ecol. Evol.">
        <title>Genome expansion and lineage-specific genetic innovations in the forest pathogenic fungi Armillaria.</title>
        <authorList>
            <person name="Sipos G."/>
            <person name="Prasanna A.N."/>
            <person name="Walter M.C."/>
            <person name="O'Connor E."/>
            <person name="Balint B."/>
            <person name="Krizsan K."/>
            <person name="Kiss B."/>
            <person name="Hess J."/>
            <person name="Varga T."/>
            <person name="Slot J."/>
            <person name="Riley R."/>
            <person name="Boka B."/>
            <person name="Rigling D."/>
            <person name="Barry K."/>
            <person name="Lee J."/>
            <person name="Mihaltcheva S."/>
            <person name="LaButti K."/>
            <person name="Lipzen A."/>
            <person name="Waldron R."/>
            <person name="Moloney N.M."/>
            <person name="Sperisen C."/>
            <person name="Kredics L."/>
            <person name="Vagvoelgyi C."/>
            <person name="Patrignani A."/>
            <person name="Fitzpatrick D."/>
            <person name="Nagy I."/>
            <person name="Doyle S."/>
            <person name="Anderson J.B."/>
            <person name="Grigoriev I.V."/>
            <person name="Gueldener U."/>
            <person name="Muensterkoetter M."/>
            <person name="Nagy L.G."/>
        </authorList>
    </citation>
    <scope>NUCLEOTIDE SEQUENCE [LARGE SCALE GENOMIC DNA]</scope>
    <source>
        <strain evidence="3">C18/9</strain>
    </source>
</reference>